<dbReference type="EMBL" id="BTRK01000006">
    <property type="protein sequence ID" value="GMR58340.1"/>
    <property type="molecule type" value="Genomic_DNA"/>
</dbReference>
<accession>A0AAN5D943</accession>
<dbReference type="AlphaFoldDB" id="A0AAN5D943"/>
<protein>
    <submittedName>
        <fullName evidence="1">Uncharacterized protein</fullName>
    </submittedName>
</protein>
<evidence type="ECO:0000313" key="1">
    <source>
        <dbReference type="EMBL" id="GMR58340.1"/>
    </source>
</evidence>
<gene>
    <name evidence="1" type="ORF">PMAYCL1PPCAC_28535</name>
</gene>
<keyword evidence="2" id="KW-1185">Reference proteome</keyword>
<dbReference type="Proteomes" id="UP001328107">
    <property type="component" value="Unassembled WGS sequence"/>
</dbReference>
<reference evidence="2" key="1">
    <citation type="submission" date="2022-10" db="EMBL/GenBank/DDBJ databases">
        <title>Genome assembly of Pristionchus species.</title>
        <authorList>
            <person name="Yoshida K."/>
            <person name="Sommer R.J."/>
        </authorList>
    </citation>
    <scope>NUCLEOTIDE SEQUENCE [LARGE SCALE GENOMIC DNA]</scope>
    <source>
        <strain evidence="2">RS5460</strain>
    </source>
</reference>
<name>A0AAN5D943_9BILA</name>
<feature type="non-terminal residue" evidence="1">
    <location>
        <position position="147"/>
    </location>
</feature>
<comment type="caution">
    <text evidence="1">The sequence shown here is derived from an EMBL/GenBank/DDBJ whole genome shotgun (WGS) entry which is preliminary data.</text>
</comment>
<sequence>MIPFQYGTIGVTQDPTTCDLTITCSGYMPLSIYDDYSTTIEGDSPRGNPDDVALFVNENGGGPGTMGSAQFQYMRCVGQNWIPYIEESSYLADNNQYPDDPSMWVVYNAVTCTQLKYESSKFAFLFLLSHFSENTRESASVYASLML</sequence>
<proteinExistence type="predicted"/>
<evidence type="ECO:0000313" key="2">
    <source>
        <dbReference type="Proteomes" id="UP001328107"/>
    </source>
</evidence>
<organism evidence="1 2">
    <name type="scientific">Pristionchus mayeri</name>
    <dbReference type="NCBI Taxonomy" id="1317129"/>
    <lineage>
        <taxon>Eukaryota</taxon>
        <taxon>Metazoa</taxon>
        <taxon>Ecdysozoa</taxon>
        <taxon>Nematoda</taxon>
        <taxon>Chromadorea</taxon>
        <taxon>Rhabditida</taxon>
        <taxon>Rhabditina</taxon>
        <taxon>Diplogasteromorpha</taxon>
        <taxon>Diplogasteroidea</taxon>
        <taxon>Neodiplogasteridae</taxon>
        <taxon>Pristionchus</taxon>
    </lineage>
</organism>